<evidence type="ECO:0000313" key="3">
    <source>
        <dbReference type="EMBL" id="KOX71853.1"/>
    </source>
</evidence>
<dbReference type="PANTHER" id="PTHR46607:SF1">
    <property type="entry name" value="SEC14 DOMAIN AND SPECTRIN REPEAT-CONTAINING PROTEIN 1"/>
    <property type="match status" value="1"/>
</dbReference>
<dbReference type="GO" id="GO:0010314">
    <property type="term" value="F:phosphatidylinositol-5-phosphate binding"/>
    <property type="evidence" value="ECO:0007669"/>
    <property type="project" value="TreeGrafter"/>
</dbReference>
<dbReference type="OrthoDB" id="2152335at2759"/>
<dbReference type="PANTHER" id="PTHR46607">
    <property type="entry name" value="SEC14 DOMAIN AND SPECTRIN REPEAT-CONTAINING PROTEIN 1"/>
    <property type="match status" value="1"/>
</dbReference>
<evidence type="ECO:0000256" key="1">
    <source>
        <dbReference type="ARBA" id="ARBA00022737"/>
    </source>
</evidence>
<dbReference type="InterPro" id="IPR056804">
    <property type="entry name" value="Spectrin_SESTD1"/>
</dbReference>
<keyword evidence="1" id="KW-0677">Repeat</keyword>
<dbReference type="GO" id="GO:0080025">
    <property type="term" value="F:phosphatidylinositol-3,5-bisphosphate binding"/>
    <property type="evidence" value="ECO:0007669"/>
    <property type="project" value="TreeGrafter"/>
</dbReference>
<dbReference type="Gene3D" id="1.20.58.60">
    <property type="match status" value="2"/>
</dbReference>
<sequence length="728" mass="84364">MPTRNLEAVDILEALESKLAYIPGGCDRERRPLIVVNVPSELQPTTKPRLETLIAYFLSIFRASGSYKQDDIRVRRIILKVLMLKHIDMNKIASKQLILMFGRVSMLQYLRSGYRHVRDNLLVSKDLAGMCRQKTLATGLHFLLSKKQTMLVTKVEDYAKDAANLVTNMTTLHQRLMTLDGFRMSESDDDLESYWGMNSELTSHARHVLQSGRNLISSMSRDSTKDTLDSTIKIYELIDSIELKQLDIENSWSEMERNLDTARIIGDLEKGVSCVTDWILGPADAMLNSCCQVGFDVSSSEELRRRHEELELECRKTRKLEELKSFDHTLEYNERVLKNKFQETYGRYAELLHKIDNLPSTRLSEDLKSQRDFMDFVCRSFANRLERRRNVLITSQRFFRLVSQYFDKTSEVFDKLVMGNRTHDFSQAGGNLLKLEQSQAILETLERELVKEGEKLSDILSMPVKDALGRDVHVDYGEDIVNVRDILDATNARKNIFNDSVELQKLSLKQIALIYTYESDAKQAVKWLNDLYDVLLKNHMEIGCDAMEIQLQKEEHQSFQETAKGTYDYGCQLVNGAQVLRLSCRLPLESNATLFSKLRQAWKQLRSVSQEQLTRLRVCAVFHRSVEDHCSKLYDLIKTVASLRRSWRPEDLAAEARAKAEIVIILDNREKLLLEVGRMVRLGRLLRTRLKEPLCHQRQVVYSLTSMTWTRVDTFRARIYDTWIRDAN</sequence>
<reference evidence="3 4" key="1">
    <citation type="submission" date="2015-07" db="EMBL/GenBank/DDBJ databases">
        <title>The genome of Melipona quadrifasciata.</title>
        <authorList>
            <person name="Pan H."/>
            <person name="Kapheim K."/>
        </authorList>
    </citation>
    <scope>NUCLEOTIDE SEQUENCE [LARGE SCALE GENOMIC DNA]</scope>
    <source>
        <strain evidence="3">0111107301</strain>
        <tissue evidence="3">Whole body</tissue>
    </source>
</reference>
<feature type="domain" description="SESTD1-like spectrin repeats region" evidence="2">
    <location>
        <begin position="393"/>
        <end position="495"/>
    </location>
</feature>
<dbReference type="AlphaFoldDB" id="A0A0M8ZXY3"/>
<evidence type="ECO:0000313" key="4">
    <source>
        <dbReference type="Proteomes" id="UP000053105"/>
    </source>
</evidence>
<dbReference type="GO" id="GO:0070273">
    <property type="term" value="F:phosphatidylinositol-4-phosphate binding"/>
    <property type="evidence" value="ECO:0007669"/>
    <property type="project" value="TreeGrafter"/>
</dbReference>
<keyword evidence="4" id="KW-1185">Reference proteome</keyword>
<name>A0A0M8ZXY3_9HYME</name>
<protein>
    <submittedName>
        <fullName evidence="3">SEC14 domain and spectrin repeat-containing protein 1</fullName>
    </submittedName>
</protein>
<accession>A0A0M8ZXY3</accession>
<dbReference type="GO" id="GO:0032266">
    <property type="term" value="F:phosphatidylinositol-3-phosphate binding"/>
    <property type="evidence" value="ECO:0007669"/>
    <property type="project" value="TreeGrafter"/>
</dbReference>
<dbReference type="Pfam" id="PF24915">
    <property type="entry name" value="Spectrin_SESTD1"/>
    <property type="match status" value="1"/>
</dbReference>
<dbReference type="STRING" id="166423.A0A0M8ZXY3"/>
<dbReference type="GO" id="GO:0043325">
    <property type="term" value="F:phosphatidylinositol-3,4-bisphosphate binding"/>
    <property type="evidence" value="ECO:0007669"/>
    <property type="project" value="TreeGrafter"/>
</dbReference>
<gene>
    <name evidence="3" type="ORF">WN51_02998</name>
</gene>
<organism evidence="3 4">
    <name type="scientific">Melipona quadrifasciata</name>
    <dbReference type="NCBI Taxonomy" id="166423"/>
    <lineage>
        <taxon>Eukaryota</taxon>
        <taxon>Metazoa</taxon>
        <taxon>Ecdysozoa</taxon>
        <taxon>Arthropoda</taxon>
        <taxon>Hexapoda</taxon>
        <taxon>Insecta</taxon>
        <taxon>Pterygota</taxon>
        <taxon>Neoptera</taxon>
        <taxon>Endopterygota</taxon>
        <taxon>Hymenoptera</taxon>
        <taxon>Apocrita</taxon>
        <taxon>Aculeata</taxon>
        <taxon>Apoidea</taxon>
        <taxon>Anthophila</taxon>
        <taxon>Apidae</taxon>
        <taxon>Melipona</taxon>
    </lineage>
</organism>
<dbReference type="EMBL" id="KQ435828">
    <property type="protein sequence ID" value="KOX71853.1"/>
    <property type="molecule type" value="Genomic_DNA"/>
</dbReference>
<dbReference type="Proteomes" id="UP000053105">
    <property type="component" value="Unassembled WGS sequence"/>
</dbReference>
<proteinExistence type="predicted"/>
<dbReference type="GO" id="GO:0005546">
    <property type="term" value="F:phosphatidylinositol-4,5-bisphosphate binding"/>
    <property type="evidence" value="ECO:0007669"/>
    <property type="project" value="TreeGrafter"/>
</dbReference>
<evidence type="ECO:0000259" key="2">
    <source>
        <dbReference type="Pfam" id="PF24915"/>
    </source>
</evidence>
<dbReference type="SUPFAM" id="SSF46966">
    <property type="entry name" value="Spectrin repeat"/>
    <property type="match status" value="1"/>
</dbReference>